<sequence length="409" mass="45237">MEGQVSLKELLQVEKKPSHACDSKTQETSINNSMGLNFLSLGLNISEKNHQNQEQPFIQAGLLRIKLEEAKKENQNLRAMLKQITEHYTSLQNHLLLAMQKQQQSPPPPNYQDFLKQNRADHVIMMEKAALQGAKRMTDQAFEPCCRKARVSIRARSDFSLRGDGCQWRKYGQKTAKNNPCPRAYYRCSMGNECPVRKQMQRCAKDDTVFITSYEGSHNHPLPAAAKPMASITSAALSMLLSGSTTSPTQNNSTTLLNSGLFSSLSASYSSGLASSCPTITLDLTIPSKNNSLNFQRPTSSLNQSQSFPFSLHGSAQETESLNLFAKSLTTMKPEKNLCLEDLVGAPMAKDSSFKAAFVTATSSFTEETQKLNNHNELSKSGPCPSSKMPSLLNQSCNTGLIQSRPLWR</sequence>
<accession>A0AAE1JCI1</accession>
<evidence type="ECO:0000256" key="5">
    <source>
        <dbReference type="ARBA" id="ARBA00023242"/>
    </source>
</evidence>
<organism evidence="8 9">
    <name type="scientific">Acacia crassicarpa</name>
    <name type="common">northern wattle</name>
    <dbReference type="NCBI Taxonomy" id="499986"/>
    <lineage>
        <taxon>Eukaryota</taxon>
        <taxon>Viridiplantae</taxon>
        <taxon>Streptophyta</taxon>
        <taxon>Embryophyta</taxon>
        <taxon>Tracheophyta</taxon>
        <taxon>Spermatophyta</taxon>
        <taxon>Magnoliopsida</taxon>
        <taxon>eudicotyledons</taxon>
        <taxon>Gunneridae</taxon>
        <taxon>Pentapetalae</taxon>
        <taxon>rosids</taxon>
        <taxon>fabids</taxon>
        <taxon>Fabales</taxon>
        <taxon>Fabaceae</taxon>
        <taxon>Caesalpinioideae</taxon>
        <taxon>mimosoid clade</taxon>
        <taxon>Acacieae</taxon>
        <taxon>Acacia</taxon>
    </lineage>
</organism>
<dbReference type="Proteomes" id="UP001293593">
    <property type="component" value="Unassembled WGS sequence"/>
</dbReference>
<evidence type="ECO:0000313" key="9">
    <source>
        <dbReference type="Proteomes" id="UP001293593"/>
    </source>
</evidence>
<feature type="coiled-coil region" evidence="6">
    <location>
        <begin position="60"/>
        <end position="87"/>
    </location>
</feature>
<keyword evidence="3" id="KW-0238">DNA-binding</keyword>
<reference evidence="8" key="1">
    <citation type="submission" date="2023-10" db="EMBL/GenBank/DDBJ databases">
        <title>Chromosome-level genome of the transformable northern wattle, Acacia crassicarpa.</title>
        <authorList>
            <person name="Massaro I."/>
            <person name="Sinha N.R."/>
            <person name="Poethig S."/>
            <person name="Leichty A.R."/>
        </authorList>
    </citation>
    <scope>NUCLEOTIDE SEQUENCE</scope>
    <source>
        <strain evidence="8">Acra3RX</strain>
        <tissue evidence="8">Leaf</tissue>
    </source>
</reference>
<dbReference type="InterPro" id="IPR003657">
    <property type="entry name" value="WRKY_dom"/>
</dbReference>
<evidence type="ECO:0000256" key="6">
    <source>
        <dbReference type="SAM" id="Coils"/>
    </source>
</evidence>
<evidence type="ECO:0000256" key="4">
    <source>
        <dbReference type="ARBA" id="ARBA00023163"/>
    </source>
</evidence>
<dbReference type="InterPro" id="IPR036576">
    <property type="entry name" value="WRKY_dom_sf"/>
</dbReference>
<comment type="subcellular location">
    <subcellularLocation>
        <location evidence="1">Nucleus</location>
    </subcellularLocation>
</comment>
<dbReference type="GO" id="GO:0005634">
    <property type="term" value="C:nucleus"/>
    <property type="evidence" value="ECO:0007669"/>
    <property type="project" value="UniProtKB-SubCell"/>
</dbReference>
<dbReference type="AlphaFoldDB" id="A0AAE1JCI1"/>
<comment type="caution">
    <text evidence="8">The sequence shown here is derived from an EMBL/GenBank/DDBJ whole genome shotgun (WGS) entry which is preliminary data.</text>
</comment>
<dbReference type="SUPFAM" id="SSF118290">
    <property type="entry name" value="WRKY DNA-binding domain"/>
    <property type="match status" value="1"/>
</dbReference>
<keyword evidence="5" id="KW-0539">Nucleus</keyword>
<keyword evidence="4" id="KW-0804">Transcription</keyword>
<dbReference type="GO" id="GO:0043565">
    <property type="term" value="F:sequence-specific DNA binding"/>
    <property type="evidence" value="ECO:0007669"/>
    <property type="project" value="InterPro"/>
</dbReference>
<feature type="domain" description="WRKY" evidence="7">
    <location>
        <begin position="157"/>
        <end position="223"/>
    </location>
</feature>
<protein>
    <recommendedName>
        <fullName evidence="7">WRKY domain-containing protein</fullName>
    </recommendedName>
</protein>
<name>A0AAE1JCI1_9FABA</name>
<keyword evidence="6" id="KW-0175">Coiled coil</keyword>
<dbReference type="InterPro" id="IPR044810">
    <property type="entry name" value="WRKY_plant"/>
</dbReference>
<keyword evidence="9" id="KW-1185">Reference proteome</keyword>
<dbReference type="PANTHER" id="PTHR31429">
    <property type="entry name" value="WRKY TRANSCRIPTION FACTOR 36-RELATED"/>
    <property type="match status" value="1"/>
</dbReference>
<dbReference type="SMART" id="SM00774">
    <property type="entry name" value="WRKY"/>
    <property type="match status" value="1"/>
</dbReference>
<dbReference type="Gene3D" id="2.20.25.80">
    <property type="entry name" value="WRKY domain"/>
    <property type="match status" value="1"/>
</dbReference>
<evidence type="ECO:0000313" key="8">
    <source>
        <dbReference type="EMBL" id="KAK4266023.1"/>
    </source>
</evidence>
<gene>
    <name evidence="8" type="ORF">QN277_026998</name>
</gene>
<keyword evidence="2" id="KW-0805">Transcription regulation</keyword>
<dbReference type="Pfam" id="PF03106">
    <property type="entry name" value="WRKY"/>
    <property type="match status" value="1"/>
</dbReference>
<dbReference type="GO" id="GO:0003700">
    <property type="term" value="F:DNA-binding transcription factor activity"/>
    <property type="evidence" value="ECO:0007669"/>
    <property type="project" value="InterPro"/>
</dbReference>
<evidence type="ECO:0000256" key="2">
    <source>
        <dbReference type="ARBA" id="ARBA00023015"/>
    </source>
</evidence>
<dbReference type="PROSITE" id="PS50811">
    <property type="entry name" value="WRKY"/>
    <property type="match status" value="1"/>
</dbReference>
<evidence type="ECO:0000256" key="1">
    <source>
        <dbReference type="ARBA" id="ARBA00004123"/>
    </source>
</evidence>
<dbReference type="EMBL" id="JAWXYG010000008">
    <property type="protein sequence ID" value="KAK4266023.1"/>
    <property type="molecule type" value="Genomic_DNA"/>
</dbReference>
<proteinExistence type="predicted"/>
<evidence type="ECO:0000256" key="3">
    <source>
        <dbReference type="ARBA" id="ARBA00023125"/>
    </source>
</evidence>
<evidence type="ECO:0000259" key="7">
    <source>
        <dbReference type="PROSITE" id="PS50811"/>
    </source>
</evidence>
<dbReference type="PANTHER" id="PTHR31429:SF64">
    <property type="entry name" value="TRANSCRIPTION FACTOR WRKY FAMILY-RELATED"/>
    <property type="match status" value="1"/>
</dbReference>